<name>A0ABY4Z225_9ACTN</name>
<proteinExistence type="predicted"/>
<dbReference type="RefSeq" id="WP_252545232.1">
    <property type="nucleotide sequence ID" value="NZ_CP099468.1"/>
</dbReference>
<reference evidence="1" key="1">
    <citation type="submission" date="2022-06" db="EMBL/GenBank/DDBJ databases">
        <title>Complete genome sequence of soil microorganisms Streptomyces sp. Qhu-M197 isolated from Alpine meadows habitats on the Tibetan Plateau.</title>
        <authorList>
            <person name="Zhang B."/>
            <person name="Xiang X."/>
            <person name="Fan J."/>
        </authorList>
    </citation>
    <scope>NUCLEOTIDE SEQUENCE</scope>
    <source>
        <strain evidence="1">Qhu-M197</strain>
    </source>
</reference>
<accession>A0ABY4Z225</accession>
<dbReference type="Proteomes" id="UP001056374">
    <property type="component" value="Chromosome"/>
</dbReference>
<organism evidence="1 2">
    <name type="scientific">Streptomyces phaeoluteigriseus</name>
    <dbReference type="NCBI Taxonomy" id="114686"/>
    <lineage>
        <taxon>Bacteria</taxon>
        <taxon>Bacillati</taxon>
        <taxon>Actinomycetota</taxon>
        <taxon>Actinomycetes</taxon>
        <taxon>Kitasatosporales</taxon>
        <taxon>Streptomycetaceae</taxon>
        <taxon>Streptomyces</taxon>
        <taxon>Streptomyces aurantiacus group</taxon>
    </lineage>
</organism>
<protein>
    <submittedName>
        <fullName evidence="1">Uncharacterized protein</fullName>
    </submittedName>
</protein>
<gene>
    <name evidence="1" type="ORF">NFX46_01540</name>
</gene>
<sequence>MRILTAMTSPPLEEIESAAQVITDLHIATVPGDHAQAASHAAANLCSGTGSGLLVAPTQLQKLITEAIEIGYATALHDLREGNFDGDLQEWRPDLFQG</sequence>
<keyword evidence="2" id="KW-1185">Reference proteome</keyword>
<dbReference type="EMBL" id="CP099468">
    <property type="protein sequence ID" value="USQ82565.1"/>
    <property type="molecule type" value="Genomic_DNA"/>
</dbReference>
<evidence type="ECO:0000313" key="1">
    <source>
        <dbReference type="EMBL" id="USQ82565.1"/>
    </source>
</evidence>
<evidence type="ECO:0000313" key="2">
    <source>
        <dbReference type="Proteomes" id="UP001056374"/>
    </source>
</evidence>